<name>A0A1H3I7Y7_9RHOB</name>
<organism evidence="1 2">
    <name type="scientific">Lentibacter algarum</name>
    <dbReference type="NCBI Taxonomy" id="576131"/>
    <lineage>
        <taxon>Bacteria</taxon>
        <taxon>Pseudomonadati</taxon>
        <taxon>Pseudomonadota</taxon>
        <taxon>Alphaproteobacteria</taxon>
        <taxon>Rhodobacterales</taxon>
        <taxon>Roseobacteraceae</taxon>
        <taxon>Lentibacter</taxon>
    </lineage>
</organism>
<dbReference type="RefSeq" id="WP_089888141.1">
    <property type="nucleotide sequence ID" value="NZ_CALJFH010000011.1"/>
</dbReference>
<gene>
    <name evidence="1" type="ORF">SAMN05444486_101882</name>
</gene>
<dbReference type="OrthoDB" id="7959377at2"/>
<dbReference type="EMBL" id="FNPR01000001">
    <property type="protein sequence ID" value="SDY23054.1"/>
    <property type="molecule type" value="Genomic_DNA"/>
</dbReference>
<evidence type="ECO:0000313" key="1">
    <source>
        <dbReference type="EMBL" id="SDY23054.1"/>
    </source>
</evidence>
<dbReference type="Proteomes" id="UP000199026">
    <property type="component" value="Unassembled WGS sequence"/>
</dbReference>
<proteinExistence type="predicted"/>
<protein>
    <submittedName>
        <fullName evidence="1">Uncharacterized protein</fullName>
    </submittedName>
</protein>
<sequence length="274" mass="31434">MRGTLKRLILGFKARIISSPVKLQEFGLALINKANERNFKAKQNLVRPKLRMVLDTQVRQLLADERIMEEQLSAQENSSNSWPQKRWFVVRPNHKARLSNEVDYLAAICELARKGEIEFVQIPSISSEMLGAKNTHAEYHGTKKLDHGIQYLHLNGICPRIKFTPSYIINSNQNPNISDCLVDVGRHSKLLKHIRGKKQTSDLWHYIVCDSFGIDVFLTADDGFIKAFRQVEENSNLLGTRTKVYSPKEFAQIAGVLPIEQAKIRPAIKQWRFQ</sequence>
<reference evidence="1 2" key="1">
    <citation type="submission" date="2016-10" db="EMBL/GenBank/DDBJ databases">
        <authorList>
            <person name="de Groot N.N."/>
        </authorList>
    </citation>
    <scope>NUCLEOTIDE SEQUENCE [LARGE SCALE GENOMIC DNA]</scope>
    <source>
        <strain evidence="1 2">DSM 24677</strain>
    </source>
</reference>
<keyword evidence="2" id="KW-1185">Reference proteome</keyword>
<dbReference type="AlphaFoldDB" id="A0A1H3I7Y7"/>
<accession>A0A1H3I7Y7</accession>
<evidence type="ECO:0000313" key="2">
    <source>
        <dbReference type="Proteomes" id="UP000199026"/>
    </source>
</evidence>